<accession>G0UCH9</accession>
<protein>
    <submittedName>
        <fullName evidence="2">Uncharacterized protein</fullName>
    </submittedName>
</protein>
<proteinExistence type="predicted"/>
<evidence type="ECO:0000313" key="2">
    <source>
        <dbReference type="EMBL" id="CCC53539.1"/>
    </source>
</evidence>
<organism evidence="2">
    <name type="scientific">Trypanosoma vivax (strain Y486)</name>
    <dbReference type="NCBI Taxonomy" id="1055687"/>
    <lineage>
        <taxon>Eukaryota</taxon>
        <taxon>Discoba</taxon>
        <taxon>Euglenozoa</taxon>
        <taxon>Kinetoplastea</taxon>
        <taxon>Metakinetoplastina</taxon>
        <taxon>Trypanosomatida</taxon>
        <taxon>Trypanosomatidae</taxon>
        <taxon>Trypanosoma</taxon>
        <taxon>Duttonella</taxon>
    </lineage>
</organism>
<name>G0UCH9_TRYVY</name>
<evidence type="ECO:0000256" key="1">
    <source>
        <dbReference type="SAM" id="Coils"/>
    </source>
</evidence>
<dbReference type="VEuPathDB" id="TriTrypDB:TvY486_1110230"/>
<sequence>MKREALAALKEELSLRIREVVEEQRAEREQLRETLSAEREVLEPDTALAGELVRLIQTGVRRIHDQMERPVVAPTAARGCAAGGGAAGSSVQDYLRDVRSALSGLG</sequence>
<reference evidence="2" key="1">
    <citation type="journal article" date="2012" name="Proc. Natl. Acad. Sci. U.S.A.">
        <title>Antigenic diversity is generated by distinct evolutionary mechanisms in African trypanosome species.</title>
        <authorList>
            <person name="Jackson A.P."/>
            <person name="Berry A."/>
            <person name="Aslett M."/>
            <person name="Allison H.C."/>
            <person name="Burton P."/>
            <person name="Vavrova-Anderson J."/>
            <person name="Brown R."/>
            <person name="Browne H."/>
            <person name="Corton N."/>
            <person name="Hauser H."/>
            <person name="Gamble J."/>
            <person name="Gilderthorp R."/>
            <person name="Marcello L."/>
            <person name="McQuillan J."/>
            <person name="Otto T.D."/>
            <person name="Quail M.A."/>
            <person name="Sanders M.J."/>
            <person name="van Tonder A."/>
            <person name="Ginger M.L."/>
            <person name="Field M.C."/>
            <person name="Barry J.D."/>
            <person name="Hertz-Fowler C."/>
            <person name="Berriman M."/>
        </authorList>
    </citation>
    <scope>NUCLEOTIDE SEQUENCE</scope>
    <source>
        <strain evidence="2">Y486</strain>
    </source>
</reference>
<dbReference type="EMBL" id="HE573027">
    <property type="protein sequence ID" value="CCC53539.1"/>
    <property type="molecule type" value="Genomic_DNA"/>
</dbReference>
<gene>
    <name evidence="2" type="ORF">TVY486_1110230</name>
</gene>
<dbReference type="AlphaFoldDB" id="G0UCH9"/>
<feature type="coiled-coil region" evidence="1">
    <location>
        <begin position="3"/>
        <end position="41"/>
    </location>
</feature>
<keyword evidence="1" id="KW-0175">Coiled coil</keyword>